<protein>
    <submittedName>
        <fullName evidence="1">Antibiotic biosynthesis monooxygenase</fullName>
    </submittedName>
</protein>
<keyword evidence="1" id="KW-0503">Monooxygenase</keyword>
<dbReference type="InterPro" id="IPR011008">
    <property type="entry name" value="Dimeric_a/b-barrel"/>
</dbReference>
<dbReference type="SUPFAM" id="SSF54909">
    <property type="entry name" value="Dimeric alpha+beta barrel"/>
    <property type="match status" value="1"/>
</dbReference>
<dbReference type="GO" id="GO:0004497">
    <property type="term" value="F:monooxygenase activity"/>
    <property type="evidence" value="ECO:0007669"/>
    <property type="project" value="UniProtKB-KW"/>
</dbReference>
<dbReference type="AlphaFoldDB" id="A0A7T3DGX8"/>
<name>A0A7T3DGX8_9BURK</name>
<keyword evidence="2" id="KW-1185">Reference proteome</keyword>
<gene>
    <name evidence="1" type="ORF">I6G47_07215</name>
</gene>
<organism evidence="1 2">
    <name type="scientific">Delftia lacustris</name>
    <dbReference type="NCBI Taxonomy" id="558537"/>
    <lineage>
        <taxon>Bacteria</taxon>
        <taxon>Pseudomonadati</taxon>
        <taxon>Pseudomonadota</taxon>
        <taxon>Betaproteobacteria</taxon>
        <taxon>Burkholderiales</taxon>
        <taxon>Comamonadaceae</taxon>
        <taxon>Delftia</taxon>
    </lineage>
</organism>
<accession>A0A7T3DGX8</accession>
<evidence type="ECO:0000313" key="2">
    <source>
        <dbReference type="Proteomes" id="UP000595064"/>
    </source>
</evidence>
<reference evidence="1 2" key="1">
    <citation type="submission" date="2020-12" db="EMBL/GenBank/DDBJ databases">
        <title>FDA dAtabase for Regulatory Grade micrObial Sequences (FDA-ARGOS): Supporting development and validation of Infectious Disease Dx tests.</title>
        <authorList>
            <person name="Sproer C."/>
            <person name="Gronow S."/>
            <person name="Severitt S."/>
            <person name="Schroder I."/>
            <person name="Tallon L."/>
            <person name="Sadzewicz L."/>
            <person name="Zhao X."/>
            <person name="Boylan J."/>
            <person name="Ott S."/>
            <person name="Bowen H."/>
            <person name="Vavikolanu K."/>
            <person name="Mehta A."/>
            <person name="Aluvathingal J."/>
            <person name="Nadendla S."/>
            <person name="Lowell S."/>
            <person name="Myers T."/>
            <person name="Yan Y."/>
            <person name="Sichtig H."/>
        </authorList>
    </citation>
    <scope>NUCLEOTIDE SEQUENCE [LARGE SCALE GENOMIC DNA]</scope>
    <source>
        <strain evidence="1 2">FDAARGOS_890</strain>
    </source>
</reference>
<dbReference type="KEGG" id="dla:I6G47_07215"/>
<dbReference type="Gene3D" id="3.30.70.100">
    <property type="match status" value="1"/>
</dbReference>
<sequence length="169" mass="19114">MTESTYRAGQLIVIASSARLELQGYAQPTYEAMVISSRRNSIAQPAALNFRTQIIRRGYGGRPMADAPSILLVTLCLMRAADQSQFLDQFDRALSFIKEKPGFFTSRLFRECDAVDLIRFVNIAHWADLNSFQCVFRNPAFHKIVSTTFRPTSELMLAEIPSTSKQKLQ</sequence>
<dbReference type="Proteomes" id="UP000595064">
    <property type="component" value="Chromosome"/>
</dbReference>
<dbReference type="RefSeq" id="WP_126312208.1">
    <property type="nucleotide sequence ID" value="NZ_CP065748.1"/>
</dbReference>
<evidence type="ECO:0000313" key="1">
    <source>
        <dbReference type="EMBL" id="QPS82860.1"/>
    </source>
</evidence>
<dbReference type="GeneID" id="83665022"/>
<keyword evidence="1" id="KW-0560">Oxidoreductase</keyword>
<dbReference type="EMBL" id="CP065748">
    <property type="protein sequence ID" value="QPS82860.1"/>
    <property type="molecule type" value="Genomic_DNA"/>
</dbReference>
<proteinExistence type="predicted"/>